<dbReference type="PROSITE" id="PS51725">
    <property type="entry name" value="ABM"/>
    <property type="match status" value="1"/>
</dbReference>
<dbReference type="Gene3D" id="3.30.70.100">
    <property type="match status" value="1"/>
</dbReference>
<dbReference type="OrthoDB" id="4126315at2759"/>
<dbReference type="Proteomes" id="UP000800093">
    <property type="component" value="Unassembled WGS sequence"/>
</dbReference>
<evidence type="ECO:0000259" key="1">
    <source>
        <dbReference type="PROSITE" id="PS51725"/>
    </source>
</evidence>
<keyword evidence="3" id="KW-1185">Reference proteome</keyword>
<gene>
    <name evidence="2" type="ORF">CC78DRAFT_549151</name>
</gene>
<dbReference type="InterPro" id="IPR011008">
    <property type="entry name" value="Dimeric_a/b-barrel"/>
</dbReference>
<sequence>MVAPNPSLSLQVKITIAPSDAERFLEALKPAYDAVVAEPENVYFEVFRDPENGGVFKFVEHWNASMEWLVNVQLKKEYYKPYLAVTEPMFLKPREVEVWERMPGNEWVAGSKLRTS</sequence>
<reference evidence="3" key="1">
    <citation type="journal article" date="2020" name="Stud. Mycol.">
        <title>101 Dothideomycetes genomes: A test case for predicting lifestyles and emergence of pathogens.</title>
        <authorList>
            <person name="Haridas S."/>
            <person name="Albert R."/>
            <person name="Binder M."/>
            <person name="Bloem J."/>
            <person name="LaButti K."/>
            <person name="Salamov A."/>
            <person name="Andreopoulos B."/>
            <person name="Baker S."/>
            <person name="Barry K."/>
            <person name="Bills G."/>
            <person name="Bluhm B."/>
            <person name="Cannon C."/>
            <person name="Castanera R."/>
            <person name="Culley D."/>
            <person name="Daum C."/>
            <person name="Ezra D."/>
            <person name="Gonzalez J."/>
            <person name="Henrissat B."/>
            <person name="Kuo A."/>
            <person name="Liang C."/>
            <person name="Lipzen A."/>
            <person name="Lutzoni F."/>
            <person name="Magnuson J."/>
            <person name="Mondo S."/>
            <person name="Nolan M."/>
            <person name="Ohm R."/>
            <person name="Pangilinan J."/>
            <person name="Park H.-J."/>
            <person name="Ramirez L."/>
            <person name="Alfaro M."/>
            <person name="Sun H."/>
            <person name="Tritt A."/>
            <person name="Yoshinaga Y."/>
            <person name="Zwiers L.-H."/>
            <person name="Turgeon B."/>
            <person name="Goodwin S."/>
            <person name="Spatafora J."/>
            <person name="Crous P."/>
            <person name="Grigoriev I."/>
        </authorList>
    </citation>
    <scope>NUCLEOTIDE SEQUENCE [LARGE SCALE GENOMIC DNA]</scope>
    <source>
        <strain evidence="3">CBS 304.66</strain>
    </source>
</reference>
<feature type="domain" description="ABM" evidence="1">
    <location>
        <begin position="8"/>
        <end position="98"/>
    </location>
</feature>
<comment type="caution">
    <text evidence="2">The sequence shown here is derived from an EMBL/GenBank/DDBJ whole genome shotgun (WGS) entry which is preliminary data.</text>
</comment>
<evidence type="ECO:0000313" key="3">
    <source>
        <dbReference type="Proteomes" id="UP000800093"/>
    </source>
</evidence>
<dbReference type="SUPFAM" id="SSF54909">
    <property type="entry name" value="Dimeric alpha+beta barrel"/>
    <property type="match status" value="1"/>
</dbReference>
<protein>
    <recommendedName>
        <fullName evidence="1">ABM domain-containing protein</fullName>
    </recommendedName>
</protein>
<organism evidence="2 3">
    <name type="scientific">Lojkania enalia</name>
    <dbReference type="NCBI Taxonomy" id="147567"/>
    <lineage>
        <taxon>Eukaryota</taxon>
        <taxon>Fungi</taxon>
        <taxon>Dikarya</taxon>
        <taxon>Ascomycota</taxon>
        <taxon>Pezizomycotina</taxon>
        <taxon>Dothideomycetes</taxon>
        <taxon>Pleosporomycetidae</taxon>
        <taxon>Pleosporales</taxon>
        <taxon>Pleosporales incertae sedis</taxon>
        <taxon>Lojkania</taxon>
    </lineage>
</organism>
<evidence type="ECO:0000313" key="2">
    <source>
        <dbReference type="EMBL" id="KAF2258431.1"/>
    </source>
</evidence>
<dbReference type="AlphaFoldDB" id="A0A9P4N4K9"/>
<proteinExistence type="predicted"/>
<name>A0A9P4N4K9_9PLEO</name>
<dbReference type="Pfam" id="PF03992">
    <property type="entry name" value="ABM"/>
    <property type="match status" value="1"/>
</dbReference>
<dbReference type="EMBL" id="ML986765">
    <property type="protein sequence ID" value="KAF2258431.1"/>
    <property type="molecule type" value="Genomic_DNA"/>
</dbReference>
<dbReference type="InterPro" id="IPR007138">
    <property type="entry name" value="ABM_dom"/>
</dbReference>
<accession>A0A9P4N4K9</accession>